<comment type="caution">
    <text evidence="5">The sequence shown here is derived from an EMBL/GenBank/DDBJ whole genome shotgun (WGS) entry which is preliminary data.</text>
</comment>
<keyword evidence="4" id="KW-1133">Transmembrane helix</keyword>
<keyword evidence="2" id="KW-0677">Repeat</keyword>
<keyword evidence="3" id="KW-1015">Disulfide bond</keyword>
<evidence type="ECO:0000256" key="4">
    <source>
        <dbReference type="SAM" id="Phobius"/>
    </source>
</evidence>
<protein>
    <submittedName>
        <fullName evidence="5">Uncharacterized protein</fullName>
    </submittedName>
</protein>
<reference evidence="5" key="1">
    <citation type="submission" date="2021-01" db="EMBL/GenBank/DDBJ databases">
        <authorList>
            <consortium name="Genoscope - CEA"/>
            <person name="William W."/>
        </authorList>
    </citation>
    <scope>NUCLEOTIDE SEQUENCE</scope>
</reference>
<keyword evidence="4" id="KW-0812">Transmembrane</keyword>
<dbReference type="Pfam" id="PF13948">
    <property type="entry name" value="DUF4215"/>
    <property type="match status" value="4"/>
</dbReference>
<name>A0A8S1LR51_9CILI</name>
<evidence type="ECO:0000256" key="2">
    <source>
        <dbReference type="ARBA" id="ARBA00022737"/>
    </source>
</evidence>
<organism evidence="5 6">
    <name type="scientific">Paramecium sonneborni</name>
    <dbReference type="NCBI Taxonomy" id="65129"/>
    <lineage>
        <taxon>Eukaryota</taxon>
        <taxon>Sar</taxon>
        <taxon>Alveolata</taxon>
        <taxon>Ciliophora</taxon>
        <taxon>Intramacronucleata</taxon>
        <taxon>Oligohymenophorea</taxon>
        <taxon>Peniculida</taxon>
        <taxon>Parameciidae</taxon>
        <taxon>Paramecium</taxon>
    </lineage>
</organism>
<keyword evidence="1" id="KW-0732">Signal</keyword>
<dbReference type="Proteomes" id="UP000692954">
    <property type="component" value="Unassembled WGS sequence"/>
</dbReference>
<gene>
    <name evidence="5" type="ORF">PSON_ATCC_30995.1.T0270030</name>
</gene>
<evidence type="ECO:0000313" key="6">
    <source>
        <dbReference type="Proteomes" id="UP000692954"/>
    </source>
</evidence>
<dbReference type="PANTHER" id="PTHR38934">
    <property type="entry name" value="HYPHALLY REGULATED CELL WALL PROTEIN 1"/>
    <property type="match status" value="1"/>
</dbReference>
<proteinExistence type="predicted"/>
<accession>A0A8S1LR51</accession>
<dbReference type="PANTHER" id="PTHR38934:SF6">
    <property type="entry name" value="CHROMOSOME UNDETERMINED SCAFFOLD_176, WHOLE GENOME SHOTGUN SEQUENCE"/>
    <property type="match status" value="1"/>
</dbReference>
<evidence type="ECO:0000256" key="1">
    <source>
        <dbReference type="ARBA" id="ARBA00022729"/>
    </source>
</evidence>
<evidence type="ECO:0000313" key="5">
    <source>
        <dbReference type="EMBL" id="CAD8070510.1"/>
    </source>
</evidence>
<dbReference type="NCBIfam" id="TIGR02232">
    <property type="entry name" value="myxo_disulf_rpt"/>
    <property type="match status" value="3"/>
</dbReference>
<keyword evidence="4" id="KW-0472">Membrane</keyword>
<keyword evidence="6" id="KW-1185">Reference proteome</keyword>
<dbReference type="EMBL" id="CAJJDN010000027">
    <property type="protein sequence ID" value="CAD8070510.1"/>
    <property type="molecule type" value="Genomic_DNA"/>
</dbReference>
<evidence type="ECO:0000256" key="3">
    <source>
        <dbReference type="ARBA" id="ARBA00023157"/>
    </source>
</evidence>
<dbReference type="AlphaFoldDB" id="A0A8S1LR51"/>
<sequence>MGQMNYFVQLKIKQMYSIANNFENQIYFYRHYHNFYFLNIFIISYLIIKFNQLHQQLNISIQVLHQNGKVVKDNDLTQIIFVEFCQHYNNLQCIKCQYPFVYNSIIQICEIKLEYLIHYDSLSNQDYIQPLLEFCRIQYLETCIECYNYFQLDYLNNSCQPICGDNRLNGKEECEDNNSLFFDGCYNCKYQCHDSCINCKFGKCYQCKQDLILLDYKYCQTKTICNAIEGYYLNEETNTCIENCGDTIISKNEDCDDGNDIQYDGCYQCKYQCQNYCSDCVKGICIIKPVPCSIGLYFNFESLSCESICGDGILIEPQEECDDGNQNQEDECNNNCQLQCDPKCSICEKLNNCLICKKNYQLINKKCEENNYLDHYIINCKIVIDNQCLQCENGFTLQNNNCISYCGDGIQNEKELCDDGNNINGDGCDINCNPSQDSYCRNSELLNLFFLMNFLVYNMQNQFILKI</sequence>
<dbReference type="InterPro" id="IPR011936">
    <property type="entry name" value="Myxo_disulph_rpt"/>
</dbReference>
<feature type="transmembrane region" description="Helical" evidence="4">
    <location>
        <begin position="31"/>
        <end position="48"/>
    </location>
</feature>